<dbReference type="RefSeq" id="XP_009553249.1">
    <property type="nucleotide sequence ID" value="XM_009554954.1"/>
</dbReference>
<dbReference type="HOGENOM" id="CLU_060789_0_0_1"/>
<dbReference type="InParanoid" id="W4JNX4"/>
<keyword evidence="3 6" id="KW-1133">Transmembrane helix</keyword>
<evidence type="ECO:0000256" key="1">
    <source>
        <dbReference type="ARBA" id="ARBA00004141"/>
    </source>
</evidence>
<evidence type="ECO:0000259" key="7">
    <source>
        <dbReference type="Pfam" id="PF13886"/>
    </source>
</evidence>
<keyword evidence="9" id="KW-1185">Reference proteome</keyword>
<proteinExistence type="predicted"/>
<keyword evidence="2 6" id="KW-0812">Transmembrane</keyword>
<dbReference type="AlphaFoldDB" id="W4JNX4"/>
<evidence type="ECO:0000256" key="6">
    <source>
        <dbReference type="SAM" id="Phobius"/>
    </source>
</evidence>
<sequence length="309" mass="32437">MQSALLPRAPAIVKTSESGNTTTVSVFDSNSLQPITQTSASDGSGVGFASSAPSILWFCFCLLFGLPLALAGIRGRRFTTGAAFGLAFGVCSWAAFINTVSAPGIADLPLTLIVFAFVFVGSALGMFSLVRVGGMVTLGVVGGLALGVRIVVVKDDLLVASVFFVNWLVASVFGLLGGLLVVTNRRTGILVCSASAGTFLAGLGADLIVNQQDGLSRGYRFLFDRNTSHLTDLLVHGYHPPVSAQINIAVSISLIPLLAYLQHRLFPNEFSSTRPESVVLNDANLADSEKPRSDARAPLSSEPVSRFSL</sequence>
<feature type="region of interest" description="Disordered" evidence="5">
    <location>
        <begin position="285"/>
        <end position="309"/>
    </location>
</feature>
<evidence type="ECO:0000256" key="3">
    <source>
        <dbReference type="ARBA" id="ARBA00022989"/>
    </source>
</evidence>
<feature type="transmembrane region" description="Helical" evidence="6">
    <location>
        <begin position="78"/>
        <end position="96"/>
    </location>
</feature>
<gene>
    <name evidence="8" type="ORF">HETIRDRAFT_456310</name>
</gene>
<dbReference type="Proteomes" id="UP000030671">
    <property type="component" value="Unassembled WGS sequence"/>
</dbReference>
<feature type="transmembrane region" description="Helical" evidence="6">
    <location>
        <begin position="158"/>
        <end position="182"/>
    </location>
</feature>
<dbReference type="EMBL" id="KI925467">
    <property type="protein sequence ID" value="ETW74765.1"/>
    <property type="molecule type" value="Genomic_DNA"/>
</dbReference>
<dbReference type="GeneID" id="20676729"/>
<dbReference type="GO" id="GO:0016020">
    <property type="term" value="C:membrane"/>
    <property type="evidence" value="ECO:0007669"/>
    <property type="project" value="UniProtKB-SubCell"/>
</dbReference>
<feature type="transmembrane region" description="Helical" evidence="6">
    <location>
        <begin position="108"/>
        <end position="127"/>
    </location>
</feature>
<organism evidence="8 9">
    <name type="scientific">Heterobasidion irregulare (strain TC 32-1)</name>
    <dbReference type="NCBI Taxonomy" id="747525"/>
    <lineage>
        <taxon>Eukaryota</taxon>
        <taxon>Fungi</taxon>
        <taxon>Dikarya</taxon>
        <taxon>Basidiomycota</taxon>
        <taxon>Agaricomycotina</taxon>
        <taxon>Agaricomycetes</taxon>
        <taxon>Russulales</taxon>
        <taxon>Bondarzewiaceae</taxon>
        <taxon>Heterobasidion</taxon>
        <taxon>Heterobasidion annosum species complex</taxon>
    </lineage>
</organism>
<dbReference type="Pfam" id="PF13886">
    <property type="entry name" value="TM7S3_TM198"/>
    <property type="match status" value="1"/>
</dbReference>
<feature type="transmembrane region" description="Helical" evidence="6">
    <location>
        <begin position="54"/>
        <end position="71"/>
    </location>
</feature>
<keyword evidence="4 6" id="KW-0472">Membrane</keyword>
<reference evidence="8 9" key="1">
    <citation type="journal article" date="2012" name="New Phytol.">
        <title>Insight into trade-off between wood decay and parasitism from the genome of a fungal forest pathogen.</title>
        <authorList>
            <person name="Olson A."/>
            <person name="Aerts A."/>
            <person name="Asiegbu F."/>
            <person name="Belbahri L."/>
            <person name="Bouzid O."/>
            <person name="Broberg A."/>
            <person name="Canback B."/>
            <person name="Coutinho P.M."/>
            <person name="Cullen D."/>
            <person name="Dalman K."/>
            <person name="Deflorio G."/>
            <person name="van Diepen L.T."/>
            <person name="Dunand C."/>
            <person name="Duplessis S."/>
            <person name="Durling M."/>
            <person name="Gonthier P."/>
            <person name="Grimwood J."/>
            <person name="Fossdal C.G."/>
            <person name="Hansson D."/>
            <person name="Henrissat B."/>
            <person name="Hietala A."/>
            <person name="Himmelstrand K."/>
            <person name="Hoffmeister D."/>
            <person name="Hogberg N."/>
            <person name="James T.Y."/>
            <person name="Karlsson M."/>
            <person name="Kohler A."/>
            <person name="Kues U."/>
            <person name="Lee Y.H."/>
            <person name="Lin Y.C."/>
            <person name="Lind M."/>
            <person name="Lindquist E."/>
            <person name="Lombard V."/>
            <person name="Lucas S."/>
            <person name="Lunden K."/>
            <person name="Morin E."/>
            <person name="Murat C."/>
            <person name="Park J."/>
            <person name="Raffaello T."/>
            <person name="Rouze P."/>
            <person name="Salamov A."/>
            <person name="Schmutz J."/>
            <person name="Solheim H."/>
            <person name="Stahlberg J."/>
            <person name="Velez H."/>
            <person name="de Vries R.P."/>
            <person name="Wiebenga A."/>
            <person name="Woodward S."/>
            <person name="Yakovlev I."/>
            <person name="Garbelotto M."/>
            <person name="Martin F."/>
            <person name="Grigoriev I.V."/>
            <person name="Stenlid J."/>
        </authorList>
    </citation>
    <scope>NUCLEOTIDE SEQUENCE [LARGE SCALE GENOMIC DNA]</scope>
    <source>
        <strain evidence="8 9">TC 32-1</strain>
    </source>
</reference>
<evidence type="ECO:0000313" key="9">
    <source>
        <dbReference type="Proteomes" id="UP000030671"/>
    </source>
</evidence>
<evidence type="ECO:0000256" key="2">
    <source>
        <dbReference type="ARBA" id="ARBA00022692"/>
    </source>
</evidence>
<accession>W4JNX4</accession>
<comment type="subcellular location">
    <subcellularLocation>
        <location evidence="1">Membrane</location>
        <topology evidence="1">Multi-pass membrane protein</topology>
    </subcellularLocation>
</comment>
<protein>
    <recommendedName>
        <fullName evidence="7">TM7S3/TM198-like domain-containing protein</fullName>
    </recommendedName>
</protein>
<evidence type="ECO:0000313" key="8">
    <source>
        <dbReference type="EMBL" id="ETW74765.1"/>
    </source>
</evidence>
<feature type="domain" description="TM7S3/TM198-like" evidence="7">
    <location>
        <begin position="59"/>
        <end position="261"/>
    </location>
</feature>
<evidence type="ECO:0000256" key="5">
    <source>
        <dbReference type="SAM" id="MobiDB-lite"/>
    </source>
</evidence>
<dbReference type="KEGG" id="hir:HETIRDRAFT_456310"/>
<feature type="transmembrane region" description="Helical" evidence="6">
    <location>
        <begin position="242"/>
        <end position="261"/>
    </location>
</feature>
<dbReference type="OrthoDB" id="3359595at2759"/>
<feature type="transmembrane region" description="Helical" evidence="6">
    <location>
        <begin position="134"/>
        <end position="152"/>
    </location>
</feature>
<feature type="transmembrane region" description="Helical" evidence="6">
    <location>
        <begin position="189"/>
        <end position="209"/>
    </location>
</feature>
<evidence type="ECO:0000256" key="4">
    <source>
        <dbReference type="ARBA" id="ARBA00023136"/>
    </source>
</evidence>
<dbReference type="InterPro" id="IPR025256">
    <property type="entry name" value="TM7S3/TM198-like_dom"/>
</dbReference>
<dbReference type="eggNOG" id="ENOG502SUFN">
    <property type="taxonomic scope" value="Eukaryota"/>
</dbReference>
<name>W4JNX4_HETIT</name>